<evidence type="ECO:0000259" key="5">
    <source>
        <dbReference type="Pfam" id="PF00149"/>
    </source>
</evidence>
<keyword evidence="2" id="KW-0378">Hydrolase</keyword>
<evidence type="ECO:0000256" key="2">
    <source>
        <dbReference type="ARBA" id="ARBA00022801"/>
    </source>
</evidence>
<proteinExistence type="inferred from homology"/>
<accession>A0A1E5XXI2</accession>
<dbReference type="InterPro" id="IPR042283">
    <property type="entry name" value="GpdQ_catalytic"/>
</dbReference>
<dbReference type="InterPro" id="IPR004843">
    <property type="entry name" value="Calcineurin-like_PHP"/>
</dbReference>
<keyword evidence="1" id="KW-0479">Metal-binding</keyword>
<dbReference type="RefSeq" id="WP_069907573.1">
    <property type="nucleotide sequence ID" value="NZ_LAJE02000002.1"/>
</dbReference>
<reference evidence="6 7" key="1">
    <citation type="journal article" date="2015" name="Genome Announc.">
        <title>Genome Assemblies of Three Soil-Associated Devosia species: D. insulae, D. limi, and D. soli.</title>
        <authorList>
            <person name="Hassan Y.I."/>
            <person name="Lepp D."/>
            <person name="Zhou T."/>
        </authorList>
    </citation>
    <scope>NUCLEOTIDE SEQUENCE [LARGE SCALE GENOMIC DNA]</scope>
    <source>
        <strain evidence="6 7">DS-56</strain>
    </source>
</reference>
<dbReference type="Proteomes" id="UP000095463">
    <property type="component" value="Unassembled WGS sequence"/>
</dbReference>
<dbReference type="Gene3D" id="3.60.21.40">
    <property type="entry name" value="GpdQ, catalytic alpha/beta sandwich domain"/>
    <property type="match status" value="1"/>
</dbReference>
<dbReference type="InterPro" id="IPR026575">
    <property type="entry name" value="GpdQ/CpdA-like"/>
</dbReference>
<dbReference type="PANTHER" id="PTHR42988">
    <property type="entry name" value="PHOSPHOHYDROLASE"/>
    <property type="match status" value="1"/>
</dbReference>
<feature type="domain" description="Calcineurin-like phosphoesterase" evidence="5">
    <location>
        <begin position="1"/>
        <end position="197"/>
    </location>
</feature>
<dbReference type="InterPro" id="IPR050884">
    <property type="entry name" value="CNP_phosphodiesterase-III"/>
</dbReference>
<dbReference type="Pfam" id="PF00149">
    <property type="entry name" value="Metallophos"/>
    <property type="match status" value="1"/>
</dbReference>
<name>A0A1E5XXI2_9HYPH</name>
<evidence type="ECO:0000256" key="3">
    <source>
        <dbReference type="ARBA" id="ARBA00023004"/>
    </source>
</evidence>
<dbReference type="InterPro" id="IPR042281">
    <property type="entry name" value="GpdQ_beta-strand"/>
</dbReference>
<comment type="similarity">
    <text evidence="4">Belongs to the cyclic nucleotide phosphodiesterase class-III family.</text>
</comment>
<dbReference type="Gene3D" id="3.30.750.180">
    <property type="entry name" value="GpdQ, beta-strand dimerisation domain"/>
    <property type="match status" value="1"/>
</dbReference>
<dbReference type="OrthoDB" id="651281at2"/>
<evidence type="ECO:0000313" key="6">
    <source>
        <dbReference type="EMBL" id="OEO33310.1"/>
    </source>
</evidence>
<evidence type="ECO:0000256" key="4">
    <source>
        <dbReference type="ARBA" id="ARBA00025742"/>
    </source>
</evidence>
<dbReference type="GO" id="GO:0046872">
    <property type="term" value="F:metal ion binding"/>
    <property type="evidence" value="ECO:0007669"/>
    <property type="project" value="UniProtKB-KW"/>
</dbReference>
<dbReference type="SUPFAM" id="SSF56300">
    <property type="entry name" value="Metallo-dependent phosphatases"/>
    <property type="match status" value="1"/>
</dbReference>
<dbReference type="PANTHER" id="PTHR42988:SF2">
    <property type="entry name" value="CYCLIC NUCLEOTIDE PHOSPHODIESTERASE CBUA0032-RELATED"/>
    <property type="match status" value="1"/>
</dbReference>
<dbReference type="AlphaFoldDB" id="A0A1E5XXI2"/>
<evidence type="ECO:0000256" key="1">
    <source>
        <dbReference type="ARBA" id="ARBA00022723"/>
    </source>
</evidence>
<keyword evidence="3" id="KW-0408">Iron</keyword>
<comment type="caution">
    <text evidence="6">The sequence shown here is derived from an EMBL/GenBank/DDBJ whole genome shotgun (WGS) entry which is preliminary data.</text>
</comment>
<dbReference type="InterPro" id="IPR029052">
    <property type="entry name" value="Metallo-depent_PP-like"/>
</dbReference>
<protein>
    <submittedName>
        <fullName evidence="6">Phosphodiesterase</fullName>
    </submittedName>
</protein>
<dbReference type="GO" id="GO:0004112">
    <property type="term" value="F:cyclic-nucleotide phosphodiesterase activity"/>
    <property type="evidence" value="ECO:0007669"/>
    <property type="project" value="InterPro"/>
</dbReference>
<evidence type="ECO:0000313" key="7">
    <source>
        <dbReference type="Proteomes" id="UP000095463"/>
    </source>
</evidence>
<sequence length="265" mass="28617">MLIAQLSDPHLCAPGTLYQGLVDSNAMFEIAIARLARLDPAPDLVLLRGDVTEHATAEEYRLARRLLAGIRQPVLAIPGNHDEREAFRLAFADRGYLPASGPLHFAVGSHGPVRVIGLDISVPGQHHGDFDAATAAWLEAVLATEPERPTLLMLHQPPIETGIGFIDAYRCFNGARLAAIVARYPAVERVLCGHVHRHMSLRFAGSLLQIAPSTTTAIALRLAPRAEPASFVEPPALLLHQWRAGAGLVTHHLPIEAGEGPLPFF</sequence>
<gene>
    <name evidence="6" type="ORF">VW23_000560</name>
</gene>
<organism evidence="6 7">
    <name type="scientific">Devosia insulae DS-56</name>
    <dbReference type="NCBI Taxonomy" id="1116389"/>
    <lineage>
        <taxon>Bacteria</taxon>
        <taxon>Pseudomonadati</taxon>
        <taxon>Pseudomonadota</taxon>
        <taxon>Alphaproteobacteria</taxon>
        <taxon>Hyphomicrobiales</taxon>
        <taxon>Devosiaceae</taxon>
        <taxon>Devosia</taxon>
    </lineage>
</organism>
<dbReference type="EMBL" id="LAJE02000002">
    <property type="protein sequence ID" value="OEO33310.1"/>
    <property type="molecule type" value="Genomic_DNA"/>
</dbReference>
<keyword evidence="7" id="KW-1185">Reference proteome</keyword>
<dbReference type="CDD" id="cd07402">
    <property type="entry name" value="MPP_GpdQ"/>
    <property type="match status" value="1"/>
</dbReference>